<organism evidence="1 2">
    <name type="scientific">Rhododendron molle</name>
    <name type="common">Chinese azalea</name>
    <name type="synonym">Azalea mollis</name>
    <dbReference type="NCBI Taxonomy" id="49168"/>
    <lineage>
        <taxon>Eukaryota</taxon>
        <taxon>Viridiplantae</taxon>
        <taxon>Streptophyta</taxon>
        <taxon>Embryophyta</taxon>
        <taxon>Tracheophyta</taxon>
        <taxon>Spermatophyta</taxon>
        <taxon>Magnoliopsida</taxon>
        <taxon>eudicotyledons</taxon>
        <taxon>Gunneridae</taxon>
        <taxon>Pentapetalae</taxon>
        <taxon>asterids</taxon>
        <taxon>Ericales</taxon>
        <taxon>Ericaceae</taxon>
        <taxon>Ericoideae</taxon>
        <taxon>Rhodoreae</taxon>
        <taxon>Rhododendron</taxon>
    </lineage>
</organism>
<name>A0ACC0M782_RHOML</name>
<protein>
    <submittedName>
        <fullName evidence="1">Uncharacterized protein</fullName>
    </submittedName>
</protein>
<keyword evidence="2" id="KW-1185">Reference proteome</keyword>
<evidence type="ECO:0000313" key="1">
    <source>
        <dbReference type="EMBL" id="KAI8536417.1"/>
    </source>
</evidence>
<sequence>MSVTISLQMSHDLGICKNLGCNKQFLNLMQRGKLHLVKTSLSSLALVQFLSAGNSGISTGPLEYSSSGKSIQAEML</sequence>
<proteinExistence type="predicted"/>
<comment type="caution">
    <text evidence="1">The sequence shown here is derived from an EMBL/GenBank/DDBJ whole genome shotgun (WGS) entry which is preliminary data.</text>
</comment>
<reference evidence="1" key="1">
    <citation type="submission" date="2022-02" db="EMBL/GenBank/DDBJ databases">
        <title>Plant Genome Project.</title>
        <authorList>
            <person name="Zhang R.-G."/>
        </authorList>
    </citation>
    <scope>NUCLEOTIDE SEQUENCE</scope>
    <source>
        <strain evidence="1">AT1</strain>
    </source>
</reference>
<dbReference type="EMBL" id="CM046397">
    <property type="protein sequence ID" value="KAI8536417.1"/>
    <property type="molecule type" value="Genomic_DNA"/>
</dbReference>
<accession>A0ACC0M782</accession>
<evidence type="ECO:0000313" key="2">
    <source>
        <dbReference type="Proteomes" id="UP001062846"/>
    </source>
</evidence>
<gene>
    <name evidence="1" type="ORF">RHMOL_Rhmol10G0255300</name>
</gene>
<dbReference type="Proteomes" id="UP001062846">
    <property type="component" value="Chromosome 10"/>
</dbReference>